<gene>
    <name evidence="7" type="ORF">ACFSKP_19895</name>
</gene>
<dbReference type="InterPro" id="IPR037185">
    <property type="entry name" value="EmrE-like"/>
</dbReference>
<feature type="domain" description="EamA" evidence="6">
    <location>
        <begin position="146"/>
        <end position="272"/>
    </location>
</feature>
<feature type="transmembrane region" description="Helical" evidence="5">
    <location>
        <begin position="89"/>
        <end position="110"/>
    </location>
</feature>
<keyword evidence="4 5" id="KW-0472">Membrane</keyword>
<evidence type="ECO:0000259" key="6">
    <source>
        <dbReference type="Pfam" id="PF00892"/>
    </source>
</evidence>
<feature type="transmembrane region" description="Helical" evidence="5">
    <location>
        <begin position="199"/>
        <end position="218"/>
    </location>
</feature>
<feature type="transmembrane region" description="Helical" evidence="5">
    <location>
        <begin position="141"/>
        <end position="161"/>
    </location>
</feature>
<reference evidence="8" key="1">
    <citation type="journal article" date="2019" name="Int. J. Syst. Evol. Microbiol.">
        <title>The Global Catalogue of Microorganisms (GCM) 10K type strain sequencing project: providing services to taxonomists for standard genome sequencing and annotation.</title>
        <authorList>
            <consortium name="The Broad Institute Genomics Platform"/>
            <consortium name="The Broad Institute Genome Sequencing Center for Infectious Disease"/>
            <person name="Wu L."/>
            <person name="Ma J."/>
        </authorList>
    </citation>
    <scope>NUCLEOTIDE SEQUENCE [LARGE SCALE GENOMIC DNA]</scope>
    <source>
        <strain evidence="8">CGMCC 4.1782</strain>
    </source>
</reference>
<evidence type="ECO:0000256" key="2">
    <source>
        <dbReference type="ARBA" id="ARBA00022692"/>
    </source>
</evidence>
<dbReference type="PANTHER" id="PTHR22911:SF6">
    <property type="entry name" value="SOLUTE CARRIER FAMILY 35 MEMBER G1"/>
    <property type="match status" value="1"/>
</dbReference>
<evidence type="ECO:0000256" key="5">
    <source>
        <dbReference type="SAM" id="Phobius"/>
    </source>
</evidence>
<dbReference type="PANTHER" id="PTHR22911">
    <property type="entry name" value="ACYL-MALONYL CONDENSING ENZYME-RELATED"/>
    <property type="match status" value="1"/>
</dbReference>
<sequence>MFSKGVRYMLMATFFFALMNVCVKLVSHLPAVEVIFFRSVVSLAMSYVAIRRQKLNIWGNNPKTLALRGIAGAGALILFFITLHNMPLATAVTVQYLSPIFTTIMGVFIVKERVKPWQWVFFALSFAGVLVVEGVDTRVSPVYLGLGVLSALLSGLAYNFIRKLNTQEHPLVIVFYFPFITLPIALLYSAFNWVQPQGWDWAILLLVGVLTQLAQYYMTMSYQAEELSKVANLNYIGIIYALVFGFILFGETFEAGAYLGMALVLLGVLLNIRYKNRLTRQQKAEALATAEVTGK</sequence>
<evidence type="ECO:0000256" key="4">
    <source>
        <dbReference type="ARBA" id="ARBA00023136"/>
    </source>
</evidence>
<dbReference type="Pfam" id="PF00892">
    <property type="entry name" value="EamA"/>
    <property type="match status" value="2"/>
</dbReference>
<dbReference type="RefSeq" id="WP_250432066.1">
    <property type="nucleotide sequence ID" value="NZ_JALPRR010000005.1"/>
</dbReference>
<keyword evidence="3 5" id="KW-1133">Transmembrane helix</keyword>
<name>A0ABW5D4L7_9BACT</name>
<organism evidence="7 8">
    <name type="scientific">Pontibacter ruber</name>
    <dbReference type="NCBI Taxonomy" id="1343895"/>
    <lineage>
        <taxon>Bacteria</taxon>
        <taxon>Pseudomonadati</taxon>
        <taxon>Bacteroidota</taxon>
        <taxon>Cytophagia</taxon>
        <taxon>Cytophagales</taxon>
        <taxon>Hymenobacteraceae</taxon>
        <taxon>Pontibacter</taxon>
    </lineage>
</organism>
<keyword evidence="8" id="KW-1185">Reference proteome</keyword>
<evidence type="ECO:0000313" key="7">
    <source>
        <dbReference type="EMBL" id="MFD2248540.1"/>
    </source>
</evidence>
<dbReference type="Gene3D" id="1.10.3730.20">
    <property type="match status" value="1"/>
</dbReference>
<feature type="transmembrane region" description="Helical" evidence="5">
    <location>
        <begin position="230"/>
        <end position="249"/>
    </location>
</feature>
<proteinExistence type="predicted"/>
<feature type="transmembrane region" description="Helical" evidence="5">
    <location>
        <begin position="173"/>
        <end position="193"/>
    </location>
</feature>
<accession>A0ABW5D4L7</accession>
<feature type="transmembrane region" description="Helical" evidence="5">
    <location>
        <begin position="7"/>
        <end position="26"/>
    </location>
</feature>
<dbReference type="SUPFAM" id="SSF103481">
    <property type="entry name" value="Multidrug resistance efflux transporter EmrE"/>
    <property type="match status" value="2"/>
</dbReference>
<feature type="domain" description="EamA" evidence="6">
    <location>
        <begin position="4"/>
        <end position="132"/>
    </location>
</feature>
<comment type="caution">
    <text evidence="7">The sequence shown here is derived from an EMBL/GenBank/DDBJ whole genome shotgun (WGS) entry which is preliminary data.</text>
</comment>
<dbReference type="Proteomes" id="UP001597374">
    <property type="component" value="Unassembled WGS sequence"/>
</dbReference>
<comment type="subcellular location">
    <subcellularLocation>
        <location evidence="1">Membrane</location>
        <topology evidence="1">Multi-pass membrane protein</topology>
    </subcellularLocation>
</comment>
<keyword evidence="2 5" id="KW-0812">Transmembrane</keyword>
<dbReference type="InterPro" id="IPR000620">
    <property type="entry name" value="EamA_dom"/>
</dbReference>
<evidence type="ECO:0000313" key="8">
    <source>
        <dbReference type="Proteomes" id="UP001597374"/>
    </source>
</evidence>
<dbReference type="EMBL" id="JBHUIM010000004">
    <property type="protein sequence ID" value="MFD2248540.1"/>
    <property type="molecule type" value="Genomic_DNA"/>
</dbReference>
<evidence type="ECO:0000256" key="3">
    <source>
        <dbReference type="ARBA" id="ARBA00022989"/>
    </source>
</evidence>
<protein>
    <submittedName>
        <fullName evidence="7">DMT family transporter</fullName>
    </submittedName>
</protein>
<evidence type="ECO:0000256" key="1">
    <source>
        <dbReference type="ARBA" id="ARBA00004141"/>
    </source>
</evidence>
<feature type="transmembrane region" description="Helical" evidence="5">
    <location>
        <begin position="32"/>
        <end position="50"/>
    </location>
</feature>
<feature type="transmembrane region" description="Helical" evidence="5">
    <location>
        <begin position="65"/>
        <end position="83"/>
    </location>
</feature>
<feature type="transmembrane region" description="Helical" evidence="5">
    <location>
        <begin position="255"/>
        <end position="274"/>
    </location>
</feature>
<feature type="transmembrane region" description="Helical" evidence="5">
    <location>
        <begin position="117"/>
        <end position="135"/>
    </location>
</feature>